<comment type="caution">
    <text evidence="1">The sequence shown here is derived from an EMBL/GenBank/DDBJ whole genome shotgun (WGS) entry which is preliminary data.</text>
</comment>
<sequence length="139" mass="15682">MDDVFDLVASAESSELVVGSRDWKGRLHEVSLFAVRDGLHDAHEKFMQSSFNSGVRNGFAATRRIAFLKGKLSARIALGSESQKEMDQLKNSLNSFEKRLVAALTIFSRGSRQCDIRVFQEADEFITEAEDVIKRIKRN</sequence>
<protein>
    <submittedName>
        <fullName evidence="1">Uncharacterized protein</fullName>
    </submittedName>
</protein>
<dbReference type="AlphaFoldDB" id="A0A8E0RRN6"/>
<reference evidence="1" key="1">
    <citation type="submission" date="2019-05" db="EMBL/GenBank/DDBJ databases">
        <title>Annotation for the trematode Fasciolopsis buski.</title>
        <authorList>
            <person name="Choi Y.-J."/>
        </authorList>
    </citation>
    <scope>NUCLEOTIDE SEQUENCE</scope>
    <source>
        <strain evidence="1">HT</strain>
        <tissue evidence="1">Whole worm</tissue>
    </source>
</reference>
<dbReference type="EMBL" id="LUCM01006290">
    <property type="protein sequence ID" value="KAA0191506.1"/>
    <property type="molecule type" value="Genomic_DNA"/>
</dbReference>
<proteinExistence type="predicted"/>
<organism evidence="1 2">
    <name type="scientific">Fasciolopsis buskii</name>
    <dbReference type="NCBI Taxonomy" id="27845"/>
    <lineage>
        <taxon>Eukaryota</taxon>
        <taxon>Metazoa</taxon>
        <taxon>Spiralia</taxon>
        <taxon>Lophotrochozoa</taxon>
        <taxon>Platyhelminthes</taxon>
        <taxon>Trematoda</taxon>
        <taxon>Digenea</taxon>
        <taxon>Plagiorchiida</taxon>
        <taxon>Echinostomata</taxon>
        <taxon>Echinostomatoidea</taxon>
        <taxon>Fasciolidae</taxon>
        <taxon>Fasciolopsis</taxon>
    </lineage>
</organism>
<accession>A0A8E0RRN6</accession>
<name>A0A8E0RRN6_9TREM</name>
<dbReference type="OrthoDB" id="6231491at2759"/>
<keyword evidence="2" id="KW-1185">Reference proteome</keyword>
<evidence type="ECO:0000313" key="2">
    <source>
        <dbReference type="Proteomes" id="UP000728185"/>
    </source>
</evidence>
<dbReference type="Proteomes" id="UP000728185">
    <property type="component" value="Unassembled WGS sequence"/>
</dbReference>
<evidence type="ECO:0000313" key="1">
    <source>
        <dbReference type="EMBL" id="KAA0191506.1"/>
    </source>
</evidence>
<gene>
    <name evidence="1" type="ORF">FBUS_07667</name>
</gene>